<protein>
    <submittedName>
        <fullName evidence="1">Uncharacterized protein</fullName>
    </submittedName>
</protein>
<proteinExistence type="predicted"/>
<dbReference type="EMBL" id="BQNB010019420">
    <property type="protein sequence ID" value="GJT85120.1"/>
    <property type="molecule type" value="Genomic_DNA"/>
</dbReference>
<comment type="caution">
    <text evidence="1">The sequence shown here is derived from an EMBL/GenBank/DDBJ whole genome shotgun (WGS) entry which is preliminary data.</text>
</comment>
<organism evidence="1 2">
    <name type="scientific">Tanacetum coccineum</name>
    <dbReference type="NCBI Taxonomy" id="301880"/>
    <lineage>
        <taxon>Eukaryota</taxon>
        <taxon>Viridiplantae</taxon>
        <taxon>Streptophyta</taxon>
        <taxon>Embryophyta</taxon>
        <taxon>Tracheophyta</taxon>
        <taxon>Spermatophyta</taxon>
        <taxon>Magnoliopsida</taxon>
        <taxon>eudicotyledons</taxon>
        <taxon>Gunneridae</taxon>
        <taxon>Pentapetalae</taxon>
        <taxon>asterids</taxon>
        <taxon>campanulids</taxon>
        <taxon>Asterales</taxon>
        <taxon>Asteraceae</taxon>
        <taxon>Asteroideae</taxon>
        <taxon>Anthemideae</taxon>
        <taxon>Anthemidinae</taxon>
        <taxon>Tanacetum</taxon>
    </lineage>
</organism>
<sequence>MLRLMAAAKAPFRVRAKEDMELPSSEQLVQLQWILTTKDCGPSGKVVSGIHVRLLLTRGPQQLPHAVVFLQGALSVLVIENGKLEWKAIYQFRTADVSSSPESNALQNV</sequence>
<reference evidence="1" key="2">
    <citation type="submission" date="2022-01" db="EMBL/GenBank/DDBJ databases">
        <authorList>
            <person name="Yamashiro T."/>
            <person name="Shiraishi A."/>
            <person name="Satake H."/>
            <person name="Nakayama K."/>
        </authorList>
    </citation>
    <scope>NUCLEOTIDE SEQUENCE</scope>
</reference>
<dbReference type="Proteomes" id="UP001151760">
    <property type="component" value="Unassembled WGS sequence"/>
</dbReference>
<keyword evidence="2" id="KW-1185">Reference proteome</keyword>
<evidence type="ECO:0000313" key="2">
    <source>
        <dbReference type="Proteomes" id="UP001151760"/>
    </source>
</evidence>
<reference evidence="1" key="1">
    <citation type="journal article" date="2022" name="Int. J. Mol. Sci.">
        <title>Draft Genome of Tanacetum Coccineum: Genomic Comparison of Closely Related Tanacetum-Family Plants.</title>
        <authorList>
            <person name="Yamashiro T."/>
            <person name="Shiraishi A."/>
            <person name="Nakayama K."/>
            <person name="Satake H."/>
        </authorList>
    </citation>
    <scope>NUCLEOTIDE SEQUENCE</scope>
</reference>
<accession>A0ABQ5HBR9</accession>
<evidence type="ECO:0000313" key="1">
    <source>
        <dbReference type="EMBL" id="GJT85120.1"/>
    </source>
</evidence>
<gene>
    <name evidence="1" type="ORF">Tco_1066837</name>
</gene>
<name>A0ABQ5HBR9_9ASTR</name>